<evidence type="ECO:0000256" key="1">
    <source>
        <dbReference type="ARBA" id="ARBA00022729"/>
    </source>
</evidence>
<evidence type="ECO:0000313" key="6">
    <source>
        <dbReference type="Proteomes" id="UP000271003"/>
    </source>
</evidence>
<feature type="domain" description="Outer membrane cytochrome MtrC/MtrF-like" evidence="3">
    <location>
        <begin position="365"/>
        <end position="553"/>
    </location>
</feature>
<evidence type="ECO:0000259" key="4">
    <source>
        <dbReference type="Pfam" id="PF22118"/>
    </source>
</evidence>
<keyword evidence="6" id="KW-1185">Reference proteome</keyword>
<evidence type="ECO:0000256" key="2">
    <source>
        <dbReference type="SAM" id="SignalP"/>
    </source>
</evidence>
<evidence type="ECO:0000259" key="3">
    <source>
        <dbReference type="Pfam" id="PF22113"/>
    </source>
</evidence>
<feature type="domain" description="Decaheme cytochrome c component MtrF-like" evidence="4">
    <location>
        <begin position="192"/>
        <end position="273"/>
    </location>
</feature>
<sequence>MKHISYALLTALLASTSVQAAVTYDKLDQWIDKHAHCFACHDDGEAMKKWLVDHKDESEQLSSLAPLIHQYHFRAGRALGTCTMCHGDGEKAHWKIDLDKNNCMVCHDFSKLESHKAFEKREDCQGCHSAKATGDVHTARYKKERAEAQKAIGRVTIEEAKLVPVDADAWRVDLTLRVEDREGRLLGTDDPAIDFLTVYANWGARTGFVSAKGVKVDAKTAHAGSDGLWRVSSEPLPVKDTAGETGVASAVFGYCFDDAAKLVACTDKNARRNTAWTASVNFDTEGLDTLSRSPRIVSNEKCGSCHGYDKASDRTKIRCGTCHAAGTKAAAGASRHVSGNDGTPAFMKRELGLDSILVDQNTSAISDLTTCVTCHNASAAPTAVVRNRLIEKDDPHFVDELVVSHPDWKVFVHAHHGNFRAGQAQTEGVRHVTYVATLSNCAKCHEGETYTLERLNRLGDKAELLAIDTKVDPDNKDRKAPATTPDRYATPMAATCYACHAKVVVGGKALWNEKAKEHILEMGGLLGAEVDPKTVKPENCASCHDAANLKAAHGKAPKAPTAVYKE</sequence>
<dbReference type="OrthoDB" id="9780421at2"/>
<dbReference type="PANTHER" id="PTHR35038:SF6">
    <property type="entry name" value="SURFACE LOCALIZED DECAHEME CYTOCHROME C LIPOPROTEIN"/>
    <property type="match status" value="1"/>
</dbReference>
<dbReference type="AlphaFoldDB" id="A0A2Z6IBD5"/>
<organism evidence="5 6">
    <name type="scientific">Sutterella megalosphaeroides</name>
    <dbReference type="NCBI Taxonomy" id="2494234"/>
    <lineage>
        <taxon>Bacteria</taxon>
        <taxon>Pseudomonadati</taxon>
        <taxon>Pseudomonadota</taxon>
        <taxon>Betaproteobacteria</taxon>
        <taxon>Burkholderiales</taxon>
        <taxon>Sutterellaceae</taxon>
        <taxon>Sutterella</taxon>
    </lineage>
</organism>
<dbReference type="EMBL" id="AP018786">
    <property type="protein sequence ID" value="BBF23724.1"/>
    <property type="molecule type" value="Genomic_DNA"/>
</dbReference>
<dbReference type="RefSeq" id="WP_120177303.1">
    <property type="nucleotide sequence ID" value="NZ_AP018786.1"/>
</dbReference>
<proteinExistence type="predicted"/>
<name>A0A2Z6IBD5_9BURK</name>
<dbReference type="InterPro" id="IPR051829">
    <property type="entry name" value="Multiheme_Cytochr_ET"/>
</dbReference>
<feature type="chain" id="PRO_5016333704" evidence="2">
    <location>
        <begin position="21"/>
        <end position="566"/>
    </location>
</feature>
<dbReference type="PANTHER" id="PTHR35038">
    <property type="entry name" value="DISSIMILATORY SULFITE REDUCTASE SIRA"/>
    <property type="match status" value="1"/>
</dbReference>
<dbReference type="Pfam" id="PF22113">
    <property type="entry name" value="Mtrc-MtrF_II-IV_dom"/>
    <property type="match status" value="1"/>
</dbReference>
<dbReference type="Proteomes" id="UP000271003">
    <property type="component" value="Chromosome"/>
</dbReference>
<dbReference type="GO" id="GO:0016491">
    <property type="term" value="F:oxidoreductase activity"/>
    <property type="evidence" value="ECO:0007669"/>
    <property type="project" value="TreeGrafter"/>
</dbReference>
<accession>A0A2Z6IBD5</accession>
<dbReference type="InterPro" id="IPR054355">
    <property type="entry name" value="MtrF-like_dom_III"/>
</dbReference>
<keyword evidence="1 2" id="KW-0732">Signal</keyword>
<reference evidence="5 6" key="1">
    <citation type="journal article" date="2018" name="Int. J. Syst. Evol. Microbiol.">
        <title>Mesosutterella multiformis gen. nov., sp. nov., a member of the family Sutterellaceae and Sutterella megalosphaeroides sp. nov., isolated from human faeces.</title>
        <authorList>
            <person name="Sakamoto M."/>
            <person name="Ikeyama N."/>
            <person name="Kunihiro T."/>
            <person name="Iino T."/>
            <person name="Yuki M."/>
            <person name="Ohkuma M."/>
        </authorList>
    </citation>
    <scope>NUCLEOTIDE SEQUENCE [LARGE SCALE GENOMIC DNA]</scope>
    <source>
        <strain evidence="5 6">6FBBBH3</strain>
    </source>
</reference>
<evidence type="ECO:0000313" key="5">
    <source>
        <dbReference type="EMBL" id="BBF23724.1"/>
    </source>
</evidence>
<dbReference type="InterPro" id="IPR036280">
    <property type="entry name" value="Multihaem_cyt_sf"/>
</dbReference>
<dbReference type="InterPro" id="IPR054337">
    <property type="entry name" value="Mtrc-MtrF-like_dom_II/IV"/>
</dbReference>
<dbReference type="SUPFAM" id="SSF48695">
    <property type="entry name" value="Multiheme cytochromes"/>
    <property type="match status" value="1"/>
</dbReference>
<dbReference type="Gene3D" id="1.10.720.180">
    <property type="match status" value="1"/>
</dbReference>
<dbReference type="Pfam" id="PF22118">
    <property type="entry name" value="MtrF-like_dom-III"/>
    <property type="match status" value="1"/>
</dbReference>
<protein>
    <submittedName>
        <fullName evidence="5">Uncharacterized protein</fullName>
    </submittedName>
</protein>
<feature type="signal peptide" evidence="2">
    <location>
        <begin position="1"/>
        <end position="20"/>
    </location>
</feature>
<gene>
    <name evidence="5" type="ORF">SUTMEG_16150</name>
</gene>
<dbReference type="KEGG" id="sutt:SUTMEG_16150"/>